<evidence type="ECO:0000259" key="8">
    <source>
        <dbReference type="Pfam" id="PF02687"/>
    </source>
</evidence>
<evidence type="ECO:0000313" key="11">
    <source>
        <dbReference type="Proteomes" id="UP000643610"/>
    </source>
</evidence>
<comment type="similarity">
    <text evidence="6">Belongs to the ABC-4 integral membrane protein family.</text>
</comment>
<dbReference type="EMBL" id="JACOFU010000002">
    <property type="protein sequence ID" value="MBC3831224.1"/>
    <property type="molecule type" value="Genomic_DNA"/>
</dbReference>
<dbReference type="RefSeq" id="WP_186890241.1">
    <property type="nucleotide sequence ID" value="NZ_JACOFU010000002.1"/>
</dbReference>
<evidence type="ECO:0000256" key="1">
    <source>
        <dbReference type="ARBA" id="ARBA00004651"/>
    </source>
</evidence>
<dbReference type="Proteomes" id="UP000643610">
    <property type="component" value="Unassembled WGS sequence"/>
</dbReference>
<feature type="transmembrane region" description="Helical" evidence="7">
    <location>
        <begin position="323"/>
        <end position="351"/>
    </location>
</feature>
<keyword evidence="3 7" id="KW-0812">Transmembrane</keyword>
<gene>
    <name evidence="10" type="ORF">H8K33_06875</name>
</gene>
<name>A0ABR6XP00_9BURK</name>
<dbReference type="InterPro" id="IPR003838">
    <property type="entry name" value="ABC3_permease_C"/>
</dbReference>
<dbReference type="Pfam" id="PF12704">
    <property type="entry name" value="MacB_PCD"/>
    <property type="match status" value="1"/>
</dbReference>
<evidence type="ECO:0000256" key="7">
    <source>
        <dbReference type="SAM" id="Phobius"/>
    </source>
</evidence>
<dbReference type="PANTHER" id="PTHR30572">
    <property type="entry name" value="MEMBRANE COMPONENT OF TRANSPORTER-RELATED"/>
    <property type="match status" value="1"/>
</dbReference>
<protein>
    <submittedName>
        <fullName evidence="10">ABC transporter permease</fullName>
    </submittedName>
</protein>
<keyword evidence="2" id="KW-1003">Cell membrane</keyword>
<accession>A0ABR6XP00</accession>
<evidence type="ECO:0000313" key="10">
    <source>
        <dbReference type="EMBL" id="MBC3831224.1"/>
    </source>
</evidence>
<feature type="transmembrane region" description="Helical" evidence="7">
    <location>
        <begin position="277"/>
        <end position="302"/>
    </location>
</feature>
<feature type="transmembrane region" description="Helical" evidence="7">
    <location>
        <begin position="24"/>
        <end position="46"/>
    </location>
</feature>
<reference evidence="10 11" key="1">
    <citation type="submission" date="2020-08" db="EMBL/GenBank/DDBJ databases">
        <title>Novel species isolated from subtropical streams in China.</title>
        <authorList>
            <person name="Lu H."/>
        </authorList>
    </citation>
    <scope>NUCLEOTIDE SEQUENCE [LARGE SCALE GENOMIC DNA]</scope>
    <source>
        <strain evidence="10 11">KCTC 52442</strain>
    </source>
</reference>
<feature type="domain" description="ABC3 transporter permease C-terminal" evidence="8">
    <location>
        <begin position="280"/>
        <end position="394"/>
    </location>
</feature>
<feature type="domain" description="MacB-like periplasmic core" evidence="9">
    <location>
        <begin position="22"/>
        <end position="239"/>
    </location>
</feature>
<dbReference type="InterPro" id="IPR050250">
    <property type="entry name" value="Macrolide_Exporter_MacB"/>
</dbReference>
<keyword evidence="11" id="KW-1185">Reference proteome</keyword>
<comment type="caution">
    <text evidence="10">The sequence shown here is derived from an EMBL/GenBank/DDBJ whole genome shotgun (WGS) entry which is preliminary data.</text>
</comment>
<sequence>MFAFFDLFQQALTQIRAYALRSALTALGIVIAVTGLVTIAAVVQGLDKGVNQVLSQLGSDLVLIDGNYMKDRVMQRPMSKQEWQKLSAQLVNVSPVVATSRLDVSDLVYHGKKSTVEVLAASYFHPQLYQQFPTQGRFLMESDETSRLRVCVISEHLIAELGLPQMALDSVITLGTFSLKVIGVVPGNGDAGQGLRQIGDVYVPFSVAEELMGQERRYAFGFRVSDQSQMASALSDVKRILHQSLKTPDGEAEDFLIESSDQIRDSALLLEKAISKVFFAIVAISLVVGGVGVMNVMLVSVTERTREIGILMALGASKQTIRWQFLLEAILLSVMGAIVGVLLGSALAHIVVRYIPKASTPSVPVWAIVSAVCVSVLVALISGALPAARAAELDPVVALSKE</sequence>
<evidence type="ECO:0000256" key="4">
    <source>
        <dbReference type="ARBA" id="ARBA00022989"/>
    </source>
</evidence>
<evidence type="ECO:0000256" key="3">
    <source>
        <dbReference type="ARBA" id="ARBA00022692"/>
    </source>
</evidence>
<comment type="subcellular location">
    <subcellularLocation>
        <location evidence="1">Cell membrane</location>
        <topology evidence="1">Multi-pass membrane protein</topology>
    </subcellularLocation>
</comment>
<dbReference type="InterPro" id="IPR025857">
    <property type="entry name" value="MacB_PCD"/>
</dbReference>
<keyword evidence="5 7" id="KW-0472">Membrane</keyword>
<evidence type="ECO:0000256" key="2">
    <source>
        <dbReference type="ARBA" id="ARBA00022475"/>
    </source>
</evidence>
<dbReference type="PANTHER" id="PTHR30572:SF4">
    <property type="entry name" value="ABC TRANSPORTER PERMEASE YTRF"/>
    <property type="match status" value="1"/>
</dbReference>
<keyword evidence="4 7" id="KW-1133">Transmembrane helix</keyword>
<dbReference type="Pfam" id="PF02687">
    <property type="entry name" value="FtsX"/>
    <property type="match status" value="1"/>
</dbReference>
<organism evidence="10 11">
    <name type="scientific">Undibacterium amnicola</name>
    <dbReference type="NCBI Taxonomy" id="1834038"/>
    <lineage>
        <taxon>Bacteria</taxon>
        <taxon>Pseudomonadati</taxon>
        <taxon>Pseudomonadota</taxon>
        <taxon>Betaproteobacteria</taxon>
        <taxon>Burkholderiales</taxon>
        <taxon>Oxalobacteraceae</taxon>
        <taxon>Undibacterium</taxon>
    </lineage>
</organism>
<proteinExistence type="inferred from homology"/>
<evidence type="ECO:0000256" key="6">
    <source>
        <dbReference type="ARBA" id="ARBA00038076"/>
    </source>
</evidence>
<evidence type="ECO:0000256" key="5">
    <source>
        <dbReference type="ARBA" id="ARBA00023136"/>
    </source>
</evidence>
<feature type="transmembrane region" description="Helical" evidence="7">
    <location>
        <begin position="363"/>
        <end position="385"/>
    </location>
</feature>
<evidence type="ECO:0000259" key="9">
    <source>
        <dbReference type="Pfam" id="PF12704"/>
    </source>
</evidence>